<evidence type="ECO:0000256" key="1">
    <source>
        <dbReference type="SAM" id="MobiDB-lite"/>
    </source>
</evidence>
<dbReference type="InterPro" id="IPR024887">
    <property type="entry name" value="Ashwin"/>
</dbReference>
<dbReference type="Pfam" id="PF15323">
    <property type="entry name" value="Ashwin"/>
    <property type="match status" value="1"/>
</dbReference>
<reference evidence="3" key="1">
    <citation type="submission" date="2019-08" db="EMBL/GenBank/DDBJ databases">
        <title>The improved chromosome-level genome for the pearl oyster Pinctada fucata martensii using PacBio sequencing and Hi-C.</title>
        <authorList>
            <person name="Zheng Z."/>
        </authorList>
    </citation>
    <scope>NUCLEOTIDE SEQUENCE</scope>
    <source>
        <strain evidence="3">ZZ-2019</strain>
        <tissue evidence="3">Adductor muscle</tissue>
    </source>
</reference>
<keyword evidence="4" id="KW-1185">Reference proteome</keyword>
<gene>
    <name evidence="3" type="ORF">FSP39_020367</name>
</gene>
<keyword evidence="2" id="KW-0812">Transmembrane</keyword>
<dbReference type="GO" id="GO:0048598">
    <property type="term" value="P:embryonic morphogenesis"/>
    <property type="evidence" value="ECO:0007669"/>
    <property type="project" value="InterPro"/>
</dbReference>
<organism evidence="3 4">
    <name type="scientific">Pinctada imbricata</name>
    <name type="common">Atlantic pearl-oyster</name>
    <name type="synonym">Pinctada martensii</name>
    <dbReference type="NCBI Taxonomy" id="66713"/>
    <lineage>
        <taxon>Eukaryota</taxon>
        <taxon>Metazoa</taxon>
        <taxon>Spiralia</taxon>
        <taxon>Lophotrochozoa</taxon>
        <taxon>Mollusca</taxon>
        <taxon>Bivalvia</taxon>
        <taxon>Autobranchia</taxon>
        <taxon>Pteriomorphia</taxon>
        <taxon>Pterioida</taxon>
        <taxon>Pterioidea</taxon>
        <taxon>Pteriidae</taxon>
        <taxon>Pinctada</taxon>
    </lineage>
</organism>
<evidence type="ECO:0000256" key="2">
    <source>
        <dbReference type="SAM" id="Phobius"/>
    </source>
</evidence>
<feature type="compositionally biased region" description="Basic and acidic residues" evidence="1">
    <location>
        <begin position="150"/>
        <end position="164"/>
    </location>
</feature>
<keyword evidence="2" id="KW-0472">Membrane</keyword>
<name>A0AA88YC46_PINIB</name>
<comment type="caution">
    <text evidence="3">The sequence shown here is derived from an EMBL/GenBank/DDBJ whole genome shotgun (WGS) entry which is preliminary data.</text>
</comment>
<sequence length="335" mass="37194">MGKGKNSGECCAVCGAASSIWIYPTYSKVMADSFNPCPSGANVTTPAGCSPETCNETLIKFSFGMITLDWIFMGFWIVLICCIVCRKIKSRRYIRNSSLEHLPKEELVELYYKYVIPLPQRKYRMNRRGREMTKKQIVIAKKRKLFQKDDSEPLAKKSHMEEQNSSRLLTSFSDPSGSVGNRLKPPPSCIDHAKKTIKLSAKTNNSPLKKSETGGSDTNNKTKDISGTVNSSGKKKIKLISFSSPSSSTSASPSPTAKSPTSKSPTKEGNIDMKKTVCLINKHLSLSNSSYKTSTDKESKVSAGQDKEENMVCFMYYLNFLIGRVTSLLGFWFLT</sequence>
<dbReference type="GO" id="GO:0072669">
    <property type="term" value="C:tRNA-splicing ligase complex"/>
    <property type="evidence" value="ECO:0007669"/>
    <property type="project" value="InterPro"/>
</dbReference>
<feature type="transmembrane region" description="Helical" evidence="2">
    <location>
        <begin position="61"/>
        <end position="85"/>
    </location>
</feature>
<feature type="compositionally biased region" description="Polar residues" evidence="1">
    <location>
        <begin position="201"/>
        <end position="230"/>
    </location>
</feature>
<dbReference type="EMBL" id="VSWD01000007">
    <property type="protein sequence ID" value="KAK3098529.1"/>
    <property type="molecule type" value="Genomic_DNA"/>
</dbReference>
<dbReference type="Proteomes" id="UP001186944">
    <property type="component" value="Unassembled WGS sequence"/>
</dbReference>
<keyword evidence="2" id="KW-1133">Transmembrane helix</keyword>
<feature type="compositionally biased region" description="Low complexity" evidence="1">
    <location>
        <begin position="239"/>
        <end position="264"/>
    </location>
</feature>
<feature type="compositionally biased region" description="Polar residues" evidence="1">
    <location>
        <begin position="165"/>
        <end position="179"/>
    </location>
</feature>
<proteinExistence type="predicted"/>
<dbReference type="AlphaFoldDB" id="A0AA88YC46"/>
<protein>
    <submittedName>
        <fullName evidence="3">Uncharacterized protein</fullName>
    </submittedName>
</protein>
<feature type="region of interest" description="Disordered" evidence="1">
    <location>
        <begin position="150"/>
        <end position="272"/>
    </location>
</feature>
<evidence type="ECO:0000313" key="4">
    <source>
        <dbReference type="Proteomes" id="UP001186944"/>
    </source>
</evidence>
<feature type="transmembrane region" description="Helical" evidence="2">
    <location>
        <begin position="314"/>
        <end position="334"/>
    </location>
</feature>
<evidence type="ECO:0000313" key="3">
    <source>
        <dbReference type="EMBL" id="KAK3098529.1"/>
    </source>
</evidence>
<accession>A0AA88YC46</accession>